<comment type="subcellular location">
    <subcellularLocation>
        <location evidence="1">Cell membrane</location>
        <topology evidence="1">Multi-pass membrane protein</topology>
    </subcellularLocation>
</comment>
<dbReference type="KEGG" id="mcys:MCB1EB_0261"/>
<dbReference type="GO" id="GO:0015035">
    <property type="term" value="F:protein-disulfide reductase activity"/>
    <property type="evidence" value="ECO:0007669"/>
    <property type="project" value="TreeGrafter"/>
</dbReference>
<dbReference type="GO" id="GO:0005886">
    <property type="term" value="C:plasma membrane"/>
    <property type="evidence" value="ECO:0007669"/>
    <property type="project" value="UniProtKB-SubCell"/>
</dbReference>
<protein>
    <submittedName>
        <fullName evidence="7">Protein-disulfide reductase</fullName>
    </submittedName>
</protein>
<dbReference type="Proteomes" id="UP000282597">
    <property type="component" value="Chromosome"/>
</dbReference>
<dbReference type="PROSITE" id="PS51352">
    <property type="entry name" value="THIOREDOXIN_2"/>
    <property type="match status" value="1"/>
</dbReference>
<dbReference type="InterPro" id="IPR003834">
    <property type="entry name" value="Cyt_c_assmbl_TM_dom"/>
</dbReference>
<evidence type="ECO:0000256" key="2">
    <source>
        <dbReference type="ARBA" id="ARBA00022475"/>
    </source>
</evidence>
<organism evidence="7 8">
    <name type="scientific">Mycoavidus cysteinexigens</name>
    <dbReference type="NCBI Taxonomy" id="1553431"/>
    <lineage>
        <taxon>Bacteria</taxon>
        <taxon>Pseudomonadati</taxon>
        <taxon>Pseudomonadota</taxon>
        <taxon>Betaproteobacteria</taxon>
        <taxon>Burkholderiales</taxon>
        <taxon>Burkholderiaceae</taxon>
        <taxon>Mycoavidus</taxon>
    </lineage>
</organism>
<dbReference type="Pfam" id="PF02683">
    <property type="entry name" value="DsbD_TM"/>
    <property type="match status" value="1"/>
</dbReference>
<evidence type="ECO:0000256" key="5">
    <source>
        <dbReference type="ARBA" id="ARBA00022989"/>
    </source>
</evidence>
<keyword evidence="4" id="KW-0201">Cytochrome c-type biogenesis</keyword>
<dbReference type="GO" id="GO:0017004">
    <property type="term" value="P:cytochrome complex assembly"/>
    <property type="evidence" value="ECO:0007669"/>
    <property type="project" value="UniProtKB-KW"/>
</dbReference>
<evidence type="ECO:0000256" key="3">
    <source>
        <dbReference type="ARBA" id="ARBA00022692"/>
    </source>
</evidence>
<dbReference type="Gene3D" id="3.40.30.10">
    <property type="entry name" value="Glutaredoxin"/>
    <property type="match status" value="1"/>
</dbReference>
<keyword evidence="6" id="KW-0472">Membrane</keyword>
<evidence type="ECO:0000256" key="4">
    <source>
        <dbReference type="ARBA" id="ARBA00022748"/>
    </source>
</evidence>
<dbReference type="PANTHER" id="PTHR32234:SF0">
    <property type="entry name" value="THIOL:DISULFIDE INTERCHANGE PROTEIN DSBD"/>
    <property type="match status" value="1"/>
</dbReference>
<keyword evidence="5" id="KW-1133">Transmembrane helix</keyword>
<dbReference type="AlphaFoldDB" id="A0A2Z6ESP8"/>
<evidence type="ECO:0000313" key="7">
    <source>
        <dbReference type="EMBL" id="BBE08422.1"/>
    </source>
</evidence>
<dbReference type="CDD" id="cd02953">
    <property type="entry name" value="DsbDgamma"/>
    <property type="match status" value="1"/>
</dbReference>
<dbReference type="Pfam" id="PF11412">
    <property type="entry name" value="DsbD_N"/>
    <property type="match status" value="1"/>
</dbReference>
<evidence type="ECO:0000313" key="8">
    <source>
        <dbReference type="Proteomes" id="UP000282597"/>
    </source>
</evidence>
<keyword evidence="8" id="KW-1185">Reference proteome</keyword>
<dbReference type="InterPro" id="IPR013766">
    <property type="entry name" value="Thioredoxin_domain"/>
</dbReference>
<evidence type="ECO:0000256" key="1">
    <source>
        <dbReference type="ARBA" id="ARBA00004651"/>
    </source>
</evidence>
<accession>A0A2Z6ESP8</accession>
<proteinExistence type="predicted"/>
<dbReference type="SUPFAM" id="SSF74863">
    <property type="entry name" value="Thiol:disulfide interchange protein DsbD, N-terminal domain (DsbD-alpha)"/>
    <property type="match status" value="1"/>
</dbReference>
<dbReference type="NCBIfam" id="NF001419">
    <property type="entry name" value="PRK00293.1"/>
    <property type="match status" value="1"/>
</dbReference>
<gene>
    <name evidence="7" type="ORF">MCB1EB_0261</name>
</gene>
<dbReference type="InterPro" id="IPR028250">
    <property type="entry name" value="DsbDN"/>
</dbReference>
<keyword evidence="2" id="KW-1003">Cell membrane</keyword>
<sequence length="575" mass="63072">MLSDSIQRSQFIGKSILLMWALFYSALALANGPFLDAKAAFKMRALERPGGIEVHFSIAHGYAMYREHFGFSVGRGVATLGEPVLPPGQIKFDTALQKNFETYRNEVDIYLPVTHVEGPFELTVRTQGCADQGLCYPPMMHFISIKGAGLQKLKAETRPEGVNTGPPTLGERLGMRYLTDSLAHLYSFQYAEAVLEGHDFITTLMIFFVLGVALSLFPCSLPMIPILSALIVGEGTQLTRWRSLMLSVIYVLGMALVYTVFGMVAASAGYSLGPDLQNPWVRGVFALLLFAFALSLFGCYELQLPQSWQNRINSVLLGRQLKGGKWLAVFTMGALSALIIGACMTAPLFGVLTFIAHTGNLILGGSALFLMALGMGAPLLLVGIGAGNILPRAGVWMNGIKRVFGLLLAAVALWLVFPLLAAALNWQNVGMTWRATRMPTATESAAVAPKQLQPGSAGFTLIQSKSELQHQIRANGRPSMLEFYADWCANCREMEKITFTDSRVQAQLKHFNLLRADVTKNNLEHRALLKQFSLYGPPALLFFDENGHEISALRMIGYQSPSLFLKKIESIYTAP</sequence>
<dbReference type="Gene3D" id="2.60.40.1250">
    <property type="entry name" value="Thiol:disulfide interchange protein DsbD, N-terminal domain"/>
    <property type="match status" value="1"/>
</dbReference>
<name>A0A2Z6ESP8_9BURK</name>
<dbReference type="InterPro" id="IPR035671">
    <property type="entry name" value="DsbD_gamma"/>
</dbReference>
<dbReference type="InterPro" id="IPR036249">
    <property type="entry name" value="Thioredoxin-like_sf"/>
</dbReference>
<evidence type="ECO:0000256" key="6">
    <source>
        <dbReference type="ARBA" id="ARBA00023136"/>
    </source>
</evidence>
<dbReference type="GO" id="GO:0045454">
    <property type="term" value="P:cell redox homeostasis"/>
    <property type="evidence" value="ECO:0007669"/>
    <property type="project" value="TreeGrafter"/>
</dbReference>
<reference evidence="7 8" key="1">
    <citation type="journal article" date="2018" name="Microbes Environ.">
        <title>Comparative Genomic Insights into Endofungal Lifestyles of Two Bacterial Endosymbionts, Mycoavidus cysteinexigens and Burkholderia rhizoxinica.</title>
        <authorList>
            <person name="Sharmin D."/>
            <person name="Guo Y."/>
            <person name="Nishizawa T."/>
            <person name="Ohshima S."/>
            <person name="Sato Y."/>
            <person name="Takashima Y."/>
            <person name="Narisawa K."/>
            <person name="Ohta H."/>
        </authorList>
    </citation>
    <scope>NUCLEOTIDE SEQUENCE [LARGE SCALE GENOMIC DNA]</scope>
    <source>
        <strain evidence="7 8">B1-EB</strain>
    </source>
</reference>
<dbReference type="RefSeq" id="WP_045363457.1">
    <property type="nucleotide sequence ID" value="NZ_AP018150.1"/>
</dbReference>
<dbReference type="Pfam" id="PF13899">
    <property type="entry name" value="Thioredoxin_7"/>
    <property type="match status" value="1"/>
</dbReference>
<dbReference type="InterPro" id="IPR036929">
    <property type="entry name" value="DsbDN_sf"/>
</dbReference>
<keyword evidence="3" id="KW-0812">Transmembrane</keyword>
<dbReference type="SUPFAM" id="SSF52833">
    <property type="entry name" value="Thioredoxin-like"/>
    <property type="match status" value="1"/>
</dbReference>
<dbReference type="EMBL" id="AP018150">
    <property type="protein sequence ID" value="BBE08422.1"/>
    <property type="molecule type" value="Genomic_DNA"/>
</dbReference>
<dbReference type="PANTHER" id="PTHR32234">
    <property type="entry name" value="THIOL:DISULFIDE INTERCHANGE PROTEIN DSBD"/>
    <property type="match status" value="1"/>
</dbReference>